<organism evidence="2">
    <name type="scientific">Dunaliella tertiolecta</name>
    <name type="common">Green alga</name>
    <dbReference type="NCBI Taxonomy" id="3047"/>
    <lineage>
        <taxon>Eukaryota</taxon>
        <taxon>Viridiplantae</taxon>
        <taxon>Chlorophyta</taxon>
        <taxon>core chlorophytes</taxon>
        <taxon>Chlorophyceae</taxon>
        <taxon>CS clade</taxon>
        <taxon>Chlamydomonadales</taxon>
        <taxon>Dunaliellaceae</taxon>
        <taxon>Dunaliella</taxon>
    </lineage>
</organism>
<dbReference type="AlphaFoldDB" id="A0A7S3QM81"/>
<feature type="compositionally biased region" description="Gly residues" evidence="1">
    <location>
        <begin position="198"/>
        <end position="212"/>
    </location>
</feature>
<evidence type="ECO:0000313" key="2">
    <source>
        <dbReference type="EMBL" id="CAE0487219.1"/>
    </source>
</evidence>
<proteinExistence type="predicted"/>
<feature type="region of interest" description="Disordered" evidence="1">
    <location>
        <begin position="286"/>
        <end position="322"/>
    </location>
</feature>
<dbReference type="CDD" id="cd00024">
    <property type="entry name" value="CD_CSD"/>
    <property type="match status" value="1"/>
</dbReference>
<gene>
    <name evidence="2" type="ORF">DTER00134_LOCUS2265</name>
</gene>
<accession>A0A7S3QM81</accession>
<dbReference type="EMBL" id="HBIP01004656">
    <property type="protein sequence ID" value="CAE0487219.1"/>
    <property type="molecule type" value="Transcribed_RNA"/>
</dbReference>
<sequence>MVNSLVGKKAQGRKKGSLWDLYSHIIEGRILCKPDGTKGVVCCFKYHDYSLKYAAVYQVRWERTRTSVDVPAHLVEKWCTDVFANETWVPKKIRAAQLANWHGDKVEQYMDSPLLKVHQKRRHSESDAHPAPPNKKAKSNVYGVQHSIFVSPPKAGRPRDMASELQQATKVHMEAASRRNCRSVHQPNPEHGSAEAEGNGGHSAGGEQGGGEGFLGQLRNVCSRLIGGGAGGGGVDASNSTGASPPSASEDVPAPEKSAAADTNARSPAAAAVQMGAATTLVVQGPAAKAGNSSKTNGTKKGKAKASTQGDEGDDDEKPKADEEEWVLSWTGKVYPRSVCCRPGDKLIKDMTMDELQGDFEAECIVDEFVSKKYRWYLIKYKGYELRLGNGENDKGDWEVQKNVKGTEAYRQWKRSKPAYFHQLVGSQAKPPKYH</sequence>
<feature type="compositionally biased region" description="Acidic residues" evidence="1">
    <location>
        <begin position="311"/>
        <end position="322"/>
    </location>
</feature>
<protein>
    <recommendedName>
        <fullName evidence="3">Chromo domain-containing protein</fullName>
    </recommendedName>
</protein>
<evidence type="ECO:0000256" key="1">
    <source>
        <dbReference type="SAM" id="MobiDB-lite"/>
    </source>
</evidence>
<evidence type="ECO:0008006" key="3">
    <source>
        <dbReference type="Google" id="ProtNLM"/>
    </source>
</evidence>
<feature type="compositionally biased region" description="Polar residues" evidence="1">
    <location>
        <begin position="237"/>
        <end position="247"/>
    </location>
</feature>
<reference evidence="2" key="1">
    <citation type="submission" date="2021-01" db="EMBL/GenBank/DDBJ databases">
        <authorList>
            <person name="Corre E."/>
            <person name="Pelletier E."/>
            <person name="Niang G."/>
            <person name="Scheremetjew M."/>
            <person name="Finn R."/>
            <person name="Kale V."/>
            <person name="Holt S."/>
            <person name="Cochrane G."/>
            <person name="Meng A."/>
            <person name="Brown T."/>
            <person name="Cohen L."/>
        </authorList>
    </citation>
    <scope>NUCLEOTIDE SEQUENCE</scope>
    <source>
        <strain evidence="2">CCMP1320</strain>
    </source>
</reference>
<feature type="region of interest" description="Disordered" evidence="1">
    <location>
        <begin position="233"/>
        <end position="267"/>
    </location>
</feature>
<name>A0A7S3QM81_DUNTE</name>
<feature type="region of interest" description="Disordered" evidence="1">
    <location>
        <begin position="118"/>
        <end position="212"/>
    </location>
</feature>
<dbReference type="Gene3D" id="2.40.50.40">
    <property type="match status" value="1"/>
</dbReference>